<organism evidence="8 9">
    <name type="scientific">Candidatus Woesebacteria bacterium RBG_16_34_12</name>
    <dbReference type="NCBI Taxonomy" id="1802480"/>
    <lineage>
        <taxon>Bacteria</taxon>
        <taxon>Candidatus Woeseibacteriota</taxon>
    </lineage>
</organism>
<evidence type="ECO:0000256" key="1">
    <source>
        <dbReference type="ARBA" id="ARBA00022908"/>
    </source>
</evidence>
<dbReference type="PANTHER" id="PTHR30461">
    <property type="entry name" value="DNA-INVERTASE FROM LAMBDOID PROPHAGE"/>
    <property type="match status" value="1"/>
</dbReference>
<evidence type="ECO:0000259" key="7">
    <source>
        <dbReference type="PROSITE" id="PS51737"/>
    </source>
</evidence>
<dbReference type="InterPro" id="IPR050639">
    <property type="entry name" value="SSR_resolvase"/>
</dbReference>
<evidence type="ECO:0000256" key="4">
    <source>
        <dbReference type="PIRSR" id="PIRSR606118-50"/>
    </source>
</evidence>
<dbReference type="InterPro" id="IPR036162">
    <property type="entry name" value="Resolvase-like_N_sf"/>
</dbReference>
<dbReference type="SMART" id="SM00857">
    <property type="entry name" value="Resolvase"/>
    <property type="match status" value="1"/>
</dbReference>
<evidence type="ECO:0008006" key="10">
    <source>
        <dbReference type="Google" id="ProtNLM"/>
    </source>
</evidence>
<gene>
    <name evidence="8" type="ORF">A2Z22_04810</name>
</gene>
<evidence type="ECO:0000256" key="5">
    <source>
        <dbReference type="PROSITE-ProRule" id="PRU10137"/>
    </source>
</evidence>
<evidence type="ECO:0000259" key="6">
    <source>
        <dbReference type="PROSITE" id="PS51736"/>
    </source>
</evidence>
<dbReference type="InterPro" id="IPR011109">
    <property type="entry name" value="DNA_bind_recombinase_dom"/>
</dbReference>
<dbReference type="EMBL" id="MGFS01000006">
    <property type="protein sequence ID" value="OGM11974.1"/>
    <property type="molecule type" value="Genomic_DNA"/>
</dbReference>
<sequence length="499" mass="57899">MKNAYLYIRVSTDEQANEGFSIDNQKRACMEYAQMNGYHIKRVFQDDGKSARTTDRPAFQELLAVVKEVPVEAVIIYKIDRFARNVGDFSSTRKRFKEMGVKLLSVSENGDVTEGLIGNIFASVAEWESDVNGQRTRDALMQKYREGWQPTPPPIGYRSVGGDRERKTCEPNPYSAPLIRELFQLYATGSYSILEVQDWLADKNLVSKNGTGLGHSVICNILNNSFYYGLIRWHGESKIGNHQPIITKELFDTCQYVLAKHRSFLIRHHKHDFLLRGFAYCGHCGQRYTAEWHYNPVKLASLGGKIAYYHCQKRDRNDCPAKYVEKEDLEDQVENYFKSMQFSPEFIQAIVNKTRKVLENSRKTSSARTQAILNQKTGLEAKRNKLEDTLLDGTIDRETFKRKHSEIQGKIMNLDTQMQDVEAKHKIDIDLIEEVLAFSRNIYQTYKEAPPFLKRHYLRFFFERINLKEKRIYDTVPTPFFAVLRANHQVIVSDLQLPR</sequence>
<keyword evidence="2" id="KW-0238">DNA-binding</keyword>
<dbReference type="GO" id="GO:0015074">
    <property type="term" value="P:DNA integration"/>
    <property type="evidence" value="ECO:0007669"/>
    <property type="project" value="UniProtKB-KW"/>
</dbReference>
<feature type="active site" description="O-(5'-phospho-DNA)-serine intermediate" evidence="4 5">
    <location>
        <position position="11"/>
    </location>
</feature>
<feature type="domain" description="Recombinase" evidence="7">
    <location>
        <begin position="154"/>
        <end position="264"/>
    </location>
</feature>
<dbReference type="PROSITE" id="PS51737">
    <property type="entry name" value="RECOMBINASE_DNA_BIND"/>
    <property type="match status" value="1"/>
</dbReference>
<feature type="domain" description="Resolvase/invertase-type recombinase catalytic" evidence="6">
    <location>
        <begin position="3"/>
        <end position="147"/>
    </location>
</feature>
<keyword evidence="1" id="KW-0229">DNA integration</keyword>
<proteinExistence type="predicted"/>
<dbReference type="Pfam" id="PF00239">
    <property type="entry name" value="Resolvase"/>
    <property type="match status" value="1"/>
</dbReference>
<dbReference type="InterPro" id="IPR006119">
    <property type="entry name" value="Resolv_N"/>
</dbReference>
<comment type="caution">
    <text evidence="8">The sequence shown here is derived from an EMBL/GenBank/DDBJ whole genome shotgun (WGS) entry which is preliminary data.</text>
</comment>
<dbReference type="Pfam" id="PF13408">
    <property type="entry name" value="Zn_ribbon_recom"/>
    <property type="match status" value="1"/>
</dbReference>
<evidence type="ECO:0000256" key="2">
    <source>
        <dbReference type="ARBA" id="ARBA00023125"/>
    </source>
</evidence>
<keyword evidence="3" id="KW-0233">DNA recombination</keyword>
<dbReference type="CDD" id="cd00338">
    <property type="entry name" value="Ser_Recombinase"/>
    <property type="match status" value="1"/>
</dbReference>
<dbReference type="GO" id="GO:0000150">
    <property type="term" value="F:DNA strand exchange activity"/>
    <property type="evidence" value="ECO:0007669"/>
    <property type="project" value="InterPro"/>
</dbReference>
<dbReference type="Gene3D" id="3.40.50.1390">
    <property type="entry name" value="Resolvase, N-terminal catalytic domain"/>
    <property type="match status" value="1"/>
</dbReference>
<dbReference type="SUPFAM" id="SSF53041">
    <property type="entry name" value="Resolvase-like"/>
    <property type="match status" value="1"/>
</dbReference>
<dbReference type="InterPro" id="IPR038109">
    <property type="entry name" value="DNA_bind_recomb_sf"/>
</dbReference>
<dbReference type="InterPro" id="IPR025827">
    <property type="entry name" value="Zn_ribbon_recom_dom"/>
</dbReference>
<evidence type="ECO:0000313" key="9">
    <source>
        <dbReference type="Proteomes" id="UP000177053"/>
    </source>
</evidence>
<dbReference type="GO" id="GO:0003677">
    <property type="term" value="F:DNA binding"/>
    <property type="evidence" value="ECO:0007669"/>
    <property type="project" value="UniProtKB-KW"/>
</dbReference>
<reference evidence="8 9" key="1">
    <citation type="journal article" date="2016" name="Nat. Commun.">
        <title>Thousands of microbial genomes shed light on interconnected biogeochemical processes in an aquifer system.</title>
        <authorList>
            <person name="Anantharaman K."/>
            <person name="Brown C.T."/>
            <person name="Hug L.A."/>
            <person name="Sharon I."/>
            <person name="Castelle C.J."/>
            <person name="Probst A.J."/>
            <person name="Thomas B.C."/>
            <person name="Singh A."/>
            <person name="Wilkins M.J."/>
            <person name="Karaoz U."/>
            <person name="Brodie E.L."/>
            <person name="Williams K.H."/>
            <person name="Hubbard S.S."/>
            <person name="Banfield J.F."/>
        </authorList>
    </citation>
    <scope>NUCLEOTIDE SEQUENCE [LARGE SCALE GENOMIC DNA]</scope>
</reference>
<dbReference type="AlphaFoldDB" id="A0A1F7XAD3"/>
<accession>A0A1F7XAD3</accession>
<dbReference type="PANTHER" id="PTHR30461:SF23">
    <property type="entry name" value="DNA RECOMBINASE-RELATED"/>
    <property type="match status" value="1"/>
</dbReference>
<dbReference type="PROSITE" id="PS51736">
    <property type="entry name" value="RECOMBINASES_3"/>
    <property type="match status" value="1"/>
</dbReference>
<dbReference type="Proteomes" id="UP000177053">
    <property type="component" value="Unassembled WGS sequence"/>
</dbReference>
<evidence type="ECO:0000256" key="3">
    <source>
        <dbReference type="ARBA" id="ARBA00023172"/>
    </source>
</evidence>
<dbReference type="Pfam" id="PF07508">
    <property type="entry name" value="Recombinase"/>
    <property type="match status" value="1"/>
</dbReference>
<name>A0A1F7XAD3_9BACT</name>
<dbReference type="PROSITE" id="PS00397">
    <property type="entry name" value="RECOMBINASES_1"/>
    <property type="match status" value="1"/>
</dbReference>
<dbReference type="InterPro" id="IPR006118">
    <property type="entry name" value="Recombinase_CS"/>
</dbReference>
<dbReference type="Gene3D" id="3.90.1750.20">
    <property type="entry name" value="Putative Large Serine Recombinase, Chain B, Domain 2"/>
    <property type="match status" value="1"/>
</dbReference>
<evidence type="ECO:0000313" key="8">
    <source>
        <dbReference type="EMBL" id="OGM11974.1"/>
    </source>
</evidence>
<protein>
    <recommendedName>
        <fullName evidence="10">Resolvase/invertase-type recombinase catalytic domain-containing protein</fullName>
    </recommendedName>
</protein>